<feature type="non-terminal residue" evidence="1">
    <location>
        <position position="63"/>
    </location>
</feature>
<name>A0A383E3W4_9ZZZZ</name>
<dbReference type="EMBL" id="UINC01222381">
    <property type="protein sequence ID" value="SVE51143.1"/>
    <property type="molecule type" value="Genomic_DNA"/>
</dbReference>
<feature type="non-terminal residue" evidence="1">
    <location>
        <position position="1"/>
    </location>
</feature>
<sequence>IHHRSNFYGFNNRYNKSKSGCGIFYAPHHRETNHCMDFDSDFCFLSCSHVFPINYSYRSDQDL</sequence>
<protein>
    <submittedName>
        <fullName evidence="1">Uncharacterized protein</fullName>
    </submittedName>
</protein>
<organism evidence="1">
    <name type="scientific">marine metagenome</name>
    <dbReference type="NCBI Taxonomy" id="408172"/>
    <lineage>
        <taxon>unclassified sequences</taxon>
        <taxon>metagenomes</taxon>
        <taxon>ecological metagenomes</taxon>
    </lineage>
</organism>
<reference evidence="1" key="1">
    <citation type="submission" date="2018-05" db="EMBL/GenBank/DDBJ databases">
        <authorList>
            <person name="Lanie J.A."/>
            <person name="Ng W.-L."/>
            <person name="Kazmierczak K.M."/>
            <person name="Andrzejewski T.M."/>
            <person name="Davidsen T.M."/>
            <person name="Wayne K.J."/>
            <person name="Tettelin H."/>
            <person name="Glass J.I."/>
            <person name="Rusch D."/>
            <person name="Podicherti R."/>
            <person name="Tsui H.-C.T."/>
            <person name="Winkler M.E."/>
        </authorList>
    </citation>
    <scope>NUCLEOTIDE SEQUENCE</scope>
</reference>
<evidence type="ECO:0000313" key="1">
    <source>
        <dbReference type="EMBL" id="SVE51143.1"/>
    </source>
</evidence>
<proteinExistence type="predicted"/>
<gene>
    <name evidence="1" type="ORF">METZ01_LOCUS503997</name>
</gene>
<dbReference type="AlphaFoldDB" id="A0A383E3W4"/>
<accession>A0A383E3W4</accession>